<dbReference type="Proteomes" id="UP000003295">
    <property type="component" value="Unassembled WGS sequence"/>
</dbReference>
<organism evidence="2 3">
    <name type="scientific">Collinsella intestinalis DSM 13280</name>
    <dbReference type="NCBI Taxonomy" id="521003"/>
    <lineage>
        <taxon>Bacteria</taxon>
        <taxon>Bacillati</taxon>
        <taxon>Actinomycetota</taxon>
        <taxon>Coriobacteriia</taxon>
        <taxon>Coriobacteriales</taxon>
        <taxon>Coriobacteriaceae</taxon>
        <taxon>Collinsella</taxon>
    </lineage>
</organism>
<gene>
    <name evidence="2" type="ORF">COLINT_02323</name>
</gene>
<dbReference type="RefSeq" id="WP_006722567.1">
    <property type="nucleotide sequence ID" value="NZ_GG692710.1"/>
</dbReference>
<evidence type="ECO:0000313" key="2">
    <source>
        <dbReference type="EMBL" id="EEP44824.1"/>
    </source>
</evidence>
<comment type="caution">
    <text evidence="2">The sequence shown here is derived from an EMBL/GenBank/DDBJ whole genome shotgun (WGS) entry which is preliminary data.</text>
</comment>
<protein>
    <submittedName>
        <fullName evidence="2">Uncharacterized protein</fullName>
    </submittedName>
</protein>
<proteinExistence type="predicted"/>
<keyword evidence="1" id="KW-0175">Coiled coil</keyword>
<sequence>MEFNTCEEYVLAELESAQEAAFTLNEEVERLETENRLLRERLEAQPDPVRKTICNAGRARIFDSCTNIYKSVKDEETFVPFKDWCLECVLGFNLPKGISKTQFVEEFEPEFLEAYNERLAEESEV</sequence>
<dbReference type="HOGENOM" id="CLU_1988837_0_0_11"/>
<dbReference type="STRING" id="521003.COLINT_02323"/>
<accession>C4F8F2</accession>
<dbReference type="AlphaFoldDB" id="C4F8F2"/>
<name>C4F8F2_9ACTN</name>
<dbReference type="EMBL" id="ABXH02000005">
    <property type="protein sequence ID" value="EEP44824.1"/>
    <property type="molecule type" value="Genomic_DNA"/>
</dbReference>
<evidence type="ECO:0000256" key="1">
    <source>
        <dbReference type="SAM" id="Coils"/>
    </source>
</evidence>
<reference evidence="2 3" key="1">
    <citation type="submission" date="2009-04" db="EMBL/GenBank/DDBJ databases">
        <authorList>
            <person name="Weinstock G."/>
            <person name="Sodergren E."/>
            <person name="Clifton S."/>
            <person name="Fulton L."/>
            <person name="Fulton B."/>
            <person name="Courtney L."/>
            <person name="Fronick C."/>
            <person name="Harrison M."/>
            <person name="Strong C."/>
            <person name="Farmer C."/>
            <person name="Delahaunty K."/>
            <person name="Markovic C."/>
            <person name="Hall O."/>
            <person name="Minx P."/>
            <person name="Tomlinson C."/>
            <person name="Mitreva M."/>
            <person name="Nelson J."/>
            <person name="Hou S."/>
            <person name="Wollam A."/>
            <person name="Pepin K.H."/>
            <person name="Johnson M."/>
            <person name="Bhonagiri V."/>
            <person name="Nash W.E."/>
            <person name="Warren W."/>
            <person name="Chinwalla A."/>
            <person name="Mardis E.R."/>
            <person name="Wilson R.K."/>
        </authorList>
    </citation>
    <scope>NUCLEOTIDE SEQUENCE [LARGE SCALE GENOMIC DNA]</scope>
    <source>
        <strain evidence="2 3">DSM 13280</strain>
    </source>
</reference>
<feature type="coiled-coil region" evidence="1">
    <location>
        <begin position="14"/>
        <end position="41"/>
    </location>
</feature>
<evidence type="ECO:0000313" key="3">
    <source>
        <dbReference type="Proteomes" id="UP000003295"/>
    </source>
</evidence>